<evidence type="ECO:0000256" key="2">
    <source>
        <dbReference type="ARBA" id="ARBA00022670"/>
    </source>
</evidence>
<dbReference type="SUPFAM" id="SSF49758">
    <property type="entry name" value="Calpain large subunit, middle domain (domain III)"/>
    <property type="match status" value="1"/>
</dbReference>
<proteinExistence type="inferred from homology"/>
<gene>
    <name evidence="6" type="ORF">QYM36_009097</name>
</gene>
<dbReference type="AlphaFoldDB" id="A0AA88L6S2"/>
<comment type="similarity">
    <text evidence="1">Belongs to the peptidase C2 family.</text>
</comment>
<dbReference type="PANTHER" id="PTHR10183:SF379">
    <property type="entry name" value="CALPAIN-5"/>
    <property type="match status" value="1"/>
</dbReference>
<sequence length="165" mass="19247">MVVVHLNPQSFDKVYEDEEYNKIWYLRSFQGAWVREESAGGLEKIRESPPFRFTIEDSDEDEGRYALIVCLTQKSRRSQHKFGERHPFIGFIMNKINDAEKPEFLGQSEYLNNRTICGRSEAFPGTFSIKAVTLDSSQEREFIIRLFKGISNSMQEKGAEQRHDL</sequence>
<dbReference type="InterPro" id="IPR022684">
    <property type="entry name" value="Calpain_cysteine_protease"/>
</dbReference>
<dbReference type="GO" id="GO:0006508">
    <property type="term" value="P:proteolysis"/>
    <property type="evidence" value="ECO:0007669"/>
    <property type="project" value="UniProtKB-KW"/>
</dbReference>
<dbReference type="Gene3D" id="2.60.120.380">
    <property type="match status" value="1"/>
</dbReference>
<evidence type="ECO:0000313" key="6">
    <source>
        <dbReference type="EMBL" id="KAK2714761.1"/>
    </source>
</evidence>
<dbReference type="EMBL" id="JAVRJZ010000013">
    <property type="protein sequence ID" value="KAK2714761.1"/>
    <property type="molecule type" value="Genomic_DNA"/>
</dbReference>
<name>A0AA88L6S2_ARTSF</name>
<evidence type="ECO:0000259" key="5">
    <source>
        <dbReference type="SMART" id="SM00720"/>
    </source>
</evidence>
<keyword evidence="7" id="KW-1185">Reference proteome</keyword>
<feature type="domain" description="Peptidase C2 calpain" evidence="5">
    <location>
        <begin position="23"/>
        <end position="155"/>
    </location>
</feature>
<keyword evidence="4" id="KW-0788">Thiol protease</keyword>
<evidence type="ECO:0000313" key="7">
    <source>
        <dbReference type="Proteomes" id="UP001187531"/>
    </source>
</evidence>
<comment type="caution">
    <text evidence="6">The sequence shown here is derived from an EMBL/GenBank/DDBJ whole genome shotgun (WGS) entry which is preliminary data.</text>
</comment>
<evidence type="ECO:0000256" key="3">
    <source>
        <dbReference type="ARBA" id="ARBA00022801"/>
    </source>
</evidence>
<keyword evidence="2" id="KW-0645">Protease</keyword>
<dbReference type="SMART" id="SM00720">
    <property type="entry name" value="calpain_III"/>
    <property type="match status" value="1"/>
</dbReference>
<dbReference type="PANTHER" id="PTHR10183">
    <property type="entry name" value="CALPAIN"/>
    <property type="match status" value="1"/>
</dbReference>
<organism evidence="6 7">
    <name type="scientific">Artemia franciscana</name>
    <name type="common">Brine shrimp</name>
    <name type="synonym">Artemia sanfranciscana</name>
    <dbReference type="NCBI Taxonomy" id="6661"/>
    <lineage>
        <taxon>Eukaryota</taxon>
        <taxon>Metazoa</taxon>
        <taxon>Ecdysozoa</taxon>
        <taxon>Arthropoda</taxon>
        <taxon>Crustacea</taxon>
        <taxon>Branchiopoda</taxon>
        <taxon>Anostraca</taxon>
        <taxon>Artemiidae</taxon>
        <taxon>Artemia</taxon>
    </lineage>
</organism>
<accession>A0AA88L6S2</accession>
<reference evidence="6" key="1">
    <citation type="submission" date="2023-07" db="EMBL/GenBank/DDBJ databases">
        <title>Chromosome-level genome assembly of Artemia franciscana.</title>
        <authorList>
            <person name="Jo E."/>
        </authorList>
    </citation>
    <scope>NUCLEOTIDE SEQUENCE</scope>
    <source>
        <tissue evidence="6">Whole body</tissue>
    </source>
</reference>
<evidence type="ECO:0000256" key="4">
    <source>
        <dbReference type="ARBA" id="ARBA00022807"/>
    </source>
</evidence>
<evidence type="ECO:0000256" key="1">
    <source>
        <dbReference type="ARBA" id="ARBA00007623"/>
    </source>
</evidence>
<dbReference type="Pfam" id="PF01067">
    <property type="entry name" value="Calpain_III"/>
    <property type="match status" value="1"/>
</dbReference>
<dbReference type="InterPro" id="IPR022682">
    <property type="entry name" value="Calpain_domain_III"/>
</dbReference>
<protein>
    <recommendedName>
        <fullName evidence="5">Peptidase C2 calpain domain-containing protein</fullName>
    </recommendedName>
</protein>
<dbReference type="Proteomes" id="UP001187531">
    <property type="component" value="Unassembled WGS sequence"/>
</dbReference>
<dbReference type="InterPro" id="IPR036213">
    <property type="entry name" value="Calpain_III_sf"/>
</dbReference>
<dbReference type="InterPro" id="IPR022683">
    <property type="entry name" value="Calpain_III"/>
</dbReference>
<keyword evidence="3" id="KW-0378">Hydrolase</keyword>
<dbReference type="GO" id="GO:0004198">
    <property type="term" value="F:calcium-dependent cysteine-type endopeptidase activity"/>
    <property type="evidence" value="ECO:0007669"/>
    <property type="project" value="InterPro"/>
</dbReference>